<keyword evidence="1" id="KW-0812">Transmembrane</keyword>
<dbReference type="AlphaFoldDB" id="A0A921I278"/>
<dbReference type="EMBL" id="DYVY01000147">
    <property type="protein sequence ID" value="HJF94908.1"/>
    <property type="molecule type" value="Genomic_DNA"/>
</dbReference>
<feature type="transmembrane region" description="Helical" evidence="1">
    <location>
        <begin position="7"/>
        <end position="24"/>
    </location>
</feature>
<feature type="transmembrane region" description="Helical" evidence="1">
    <location>
        <begin position="108"/>
        <end position="128"/>
    </location>
</feature>
<feature type="transmembrane region" description="Helical" evidence="1">
    <location>
        <begin position="30"/>
        <end position="47"/>
    </location>
</feature>
<sequence>MHVKSKMMAFGGLSLALCILFMALGSVFETGTLFFLAASSFFVGIMIREMGMKMGLAFYLAAVLLGFIIAPNKFYVVTFGAMGLYILVIEGAWRLLARNPGRFQKRGLFWGIKYLVFNVMYIPAVLLFQELLFSRALTPVILVGVLLAGQVGLWIYDNAYEYTQAHIWSRMRCRLLRQGES</sequence>
<proteinExistence type="predicted"/>
<comment type="caution">
    <text evidence="2">The sequence shown here is derived from an EMBL/GenBank/DDBJ whole genome shotgun (WGS) entry which is preliminary data.</text>
</comment>
<dbReference type="Proteomes" id="UP000769156">
    <property type="component" value="Unassembled WGS sequence"/>
</dbReference>
<reference evidence="2" key="1">
    <citation type="journal article" date="2021" name="PeerJ">
        <title>Extensive microbial diversity within the chicken gut microbiome revealed by metagenomics and culture.</title>
        <authorList>
            <person name="Gilroy R."/>
            <person name="Ravi A."/>
            <person name="Getino M."/>
            <person name="Pursley I."/>
            <person name="Horton D.L."/>
            <person name="Alikhan N.F."/>
            <person name="Baker D."/>
            <person name="Gharbi K."/>
            <person name="Hall N."/>
            <person name="Watson M."/>
            <person name="Adriaenssens E.M."/>
            <person name="Foster-Nyarko E."/>
            <person name="Jarju S."/>
            <person name="Secka A."/>
            <person name="Antonio M."/>
            <person name="Oren A."/>
            <person name="Chaudhuri R.R."/>
            <person name="La Ragione R."/>
            <person name="Hildebrand F."/>
            <person name="Pallen M.J."/>
        </authorList>
    </citation>
    <scope>NUCLEOTIDE SEQUENCE</scope>
    <source>
        <strain evidence="2">ChiSjej5B23-16112</strain>
    </source>
</reference>
<gene>
    <name evidence="2" type="ORF">K8V82_08985</name>
</gene>
<organism evidence="2 3">
    <name type="scientific">Lachnoclostridium phocaeense</name>
    <dbReference type="NCBI Taxonomy" id="1871021"/>
    <lineage>
        <taxon>Bacteria</taxon>
        <taxon>Bacillati</taxon>
        <taxon>Bacillota</taxon>
        <taxon>Clostridia</taxon>
        <taxon>Lachnospirales</taxon>
        <taxon>Lachnospiraceae</taxon>
    </lineage>
</organism>
<keyword evidence="1" id="KW-1133">Transmembrane helix</keyword>
<name>A0A921I278_9FIRM</name>
<feature type="transmembrane region" description="Helical" evidence="1">
    <location>
        <begin position="54"/>
        <end position="70"/>
    </location>
</feature>
<evidence type="ECO:0000256" key="1">
    <source>
        <dbReference type="SAM" id="Phobius"/>
    </source>
</evidence>
<feature type="transmembrane region" description="Helical" evidence="1">
    <location>
        <begin position="134"/>
        <end position="156"/>
    </location>
</feature>
<accession>A0A921I278</accession>
<evidence type="ECO:0000313" key="3">
    <source>
        <dbReference type="Proteomes" id="UP000769156"/>
    </source>
</evidence>
<feature type="transmembrane region" description="Helical" evidence="1">
    <location>
        <begin position="76"/>
        <end position="96"/>
    </location>
</feature>
<keyword evidence="1" id="KW-0472">Membrane</keyword>
<protein>
    <submittedName>
        <fullName evidence="2">Uncharacterized protein</fullName>
    </submittedName>
</protein>
<reference evidence="2" key="2">
    <citation type="submission" date="2021-09" db="EMBL/GenBank/DDBJ databases">
        <authorList>
            <person name="Gilroy R."/>
        </authorList>
    </citation>
    <scope>NUCLEOTIDE SEQUENCE</scope>
    <source>
        <strain evidence="2">ChiSjej5B23-16112</strain>
    </source>
</reference>
<evidence type="ECO:0000313" key="2">
    <source>
        <dbReference type="EMBL" id="HJF94908.1"/>
    </source>
</evidence>